<dbReference type="InterPro" id="IPR050275">
    <property type="entry name" value="PGM_Phosphatase"/>
</dbReference>
<protein>
    <recommendedName>
        <fullName evidence="1">Alpha-ribazole phosphatase</fullName>
        <ecNumber evidence="1">3.1.3.73</ecNumber>
    </recommendedName>
</protein>
<dbReference type="GO" id="GO:0005737">
    <property type="term" value="C:cytoplasm"/>
    <property type="evidence" value="ECO:0007669"/>
    <property type="project" value="TreeGrafter"/>
</dbReference>
<evidence type="ECO:0000313" key="4">
    <source>
        <dbReference type="EMBL" id="CBW85570.1"/>
    </source>
</evidence>
<dbReference type="RefSeq" id="WP_014092544.1">
    <property type="nucleotide sequence ID" value="NC_016011.1"/>
</dbReference>
<reference evidence="4 5" key="1">
    <citation type="journal article" date="2011" name="J. Bacteriol.">
        <title>Complete genome sequence of the animal pathogen Listeria ivanovii, which provides insights into host specificities and evolution of the genus Listeria.</title>
        <authorList>
            <person name="Buchrieser C."/>
            <person name="Rusniok C."/>
            <person name="Garrido P."/>
            <person name="Hain T."/>
            <person name="Scortti M."/>
            <person name="Lampidis R."/>
            <person name="Karst U."/>
            <person name="Chakraborty T."/>
            <person name="Cossart P."/>
            <person name="Kreft J."/>
            <person name="Vazquez-Boland J.A."/>
            <person name="Goebel W."/>
            <person name="Glaser P."/>
        </authorList>
    </citation>
    <scope>NUCLEOTIDE SEQUENCE [LARGE SCALE GENOMIC DNA]</scope>
    <source>
        <strain evidence="5">ATCC BAA-678 / PAM 55</strain>
    </source>
</reference>
<dbReference type="PROSITE" id="PS00175">
    <property type="entry name" value="PG_MUTASE"/>
    <property type="match status" value="1"/>
</dbReference>
<feature type="active site" description="Tele-phosphohistidine intermediate" evidence="2">
    <location>
        <position position="8"/>
    </location>
</feature>
<accession>G2ZEQ3</accession>
<dbReference type="AlphaFoldDB" id="G2ZEQ3"/>
<dbReference type="InterPro" id="IPR003094">
    <property type="entry name" value="6Pfruct_kin"/>
</dbReference>
<dbReference type="OrthoDB" id="9783269at2"/>
<dbReference type="NCBIfam" id="TIGR03162">
    <property type="entry name" value="ribazole_cobC"/>
    <property type="match status" value="1"/>
</dbReference>
<dbReference type="PIRSF" id="PIRSF000709">
    <property type="entry name" value="6PFK_2-Ptase"/>
    <property type="match status" value="1"/>
</dbReference>
<evidence type="ECO:0000256" key="1">
    <source>
        <dbReference type="NCBIfam" id="TIGR03162"/>
    </source>
</evidence>
<gene>
    <name evidence="4" type="ordered locus">LIV_1081</name>
</gene>
<dbReference type="InterPro" id="IPR017578">
    <property type="entry name" value="Ribazole_CobC"/>
</dbReference>
<dbReference type="GeneID" id="57076064"/>
<evidence type="ECO:0000256" key="2">
    <source>
        <dbReference type="PIRSR" id="PIRSR613078-1"/>
    </source>
</evidence>
<sequence length="191" mass="22193">MHLVLVRHGETDMNLEKRYGGQTDVPLNDIGKRQMQQLKEKLANYTFDLVVTSDLVRVKESAAILSGAKKVHFPELNELNFGDFEGYTYQEINELFPAAWKAYCDDWQTADFPNGENFSLFKERVMGKIAAEWDLWQKLDRVLIVGHLGVLRLISLFLQNQKIAQYWDTDFKQGYYSLWDNESASFLISNK</sequence>
<dbReference type="HOGENOM" id="CLU_033323_8_4_9"/>
<dbReference type="EC" id="3.1.3.73" evidence="1"/>
<dbReference type="EMBL" id="FR687253">
    <property type="protein sequence ID" value="CBW85570.1"/>
    <property type="molecule type" value="Genomic_DNA"/>
</dbReference>
<dbReference type="InterPro" id="IPR001345">
    <property type="entry name" value="PG/BPGM_mutase_AS"/>
</dbReference>
<dbReference type="InterPro" id="IPR013078">
    <property type="entry name" value="His_Pase_superF_clade-1"/>
</dbReference>
<feature type="binding site" evidence="3">
    <location>
        <position position="57"/>
    </location>
    <ligand>
        <name>substrate</name>
    </ligand>
</feature>
<dbReference type="GO" id="GO:0043755">
    <property type="term" value="F:alpha-ribazole phosphatase activity"/>
    <property type="evidence" value="ECO:0007669"/>
    <property type="project" value="UniProtKB-UniRule"/>
</dbReference>
<evidence type="ECO:0000313" key="5">
    <source>
        <dbReference type="Proteomes" id="UP000001286"/>
    </source>
</evidence>
<proteinExistence type="predicted"/>
<dbReference type="eggNOG" id="COG0406">
    <property type="taxonomic scope" value="Bacteria"/>
</dbReference>
<dbReference type="GO" id="GO:0006003">
    <property type="term" value="P:fructose 2,6-bisphosphate metabolic process"/>
    <property type="evidence" value="ECO:0007669"/>
    <property type="project" value="InterPro"/>
</dbReference>
<dbReference type="KEGG" id="liv:LIV_1081"/>
<dbReference type="PRINTS" id="PR00991">
    <property type="entry name" value="6PFRUCTKNASE"/>
</dbReference>
<organism evidence="4 5">
    <name type="scientific">Listeria ivanovii (strain ATCC BAA-678 / PAM 55)</name>
    <dbReference type="NCBI Taxonomy" id="881621"/>
    <lineage>
        <taxon>Bacteria</taxon>
        <taxon>Bacillati</taxon>
        <taxon>Bacillota</taxon>
        <taxon>Bacilli</taxon>
        <taxon>Bacillales</taxon>
        <taxon>Listeriaceae</taxon>
        <taxon>Listeria</taxon>
    </lineage>
</organism>
<dbReference type="Gene3D" id="3.40.50.1240">
    <property type="entry name" value="Phosphoglycerate mutase-like"/>
    <property type="match status" value="1"/>
</dbReference>
<dbReference type="InterPro" id="IPR029033">
    <property type="entry name" value="His_PPase_superfam"/>
</dbReference>
<dbReference type="Proteomes" id="UP000001286">
    <property type="component" value="Chromosome"/>
</dbReference>
<dbReference type="SUPFAM" id="SSF53254">
    <property type="entry name" value="Phosphoglycerate mutase-like"/>
    <property type="match status" value="1"/>
</dbReference>
<dbReference type="PANTHER" id="PTHR48100:SF59">
    <property type="entry name" value="ADENOSYLCOBALAMIN_ALPHA-RIBAZOLE PHOSPHATASE"/>
    <property type="match status" value="1"/>
</dbReference>
<dbReference type="CDD" id="cd07067">
    <property type="entry name" value="HP_PGM_like"/>
    <property type="match status" value="1"/>
</dbReference>
<dbReference type="SMART" id="SM00855">
    <property type="entry name" value="PGAM"/>
    <property type="match status" value="1"/>
</dbReference>
<name>G2ZEQ3_LISIP</name>
<dbReference type="GO" id="GO:0005524">
    <property type="term" value="F:ATP binding"/>
    <property type="evidence" value="ECO:0007669"/>
    <property type="project" value="InterPro"/>
</dbReference>
<dbReference type="GO" id="GO:0009236">
    <property type="term" value="P:cobalamin biosynthetic process"/>
    <property type="evidence" value="ECO:0007669"/>
    <property type="project" value="UniProtKB-UniRule"/>
</dbReference>
<evidence type="ECO:0000256" key="3">
    <source>
        <dbReference type="PIRSR" id="PIRSR613078-2"/>
    </source>
</evidence>
<feature type="active site" description="Proton donor/acceptor" evidence="2">
    <location>
        <position position="78"/>
    </location>
</feature>
<feature type="binding site" evidence="3">
    <location>
        <begin position="7"/>
        <end position="14"/>
    </location>
    <ligand>
        <name>substrate</name>
    </ligand>
</feature>
<dbReference type="PANTHER" id="PTHR48100">
    <property type="entry name" value="BROAD-SPECIFICITY PHOSPHATASE YOR283W-RELATED"/>
    <property type="match status" value="1"/>
</dbReference>
<dbReference type="Pfam" id="PF00300">
    <property type="entry name" value="His_Phos_1"/>
    <property type="match status" value="1"/>
</dbReference>